<dbReference type="InterPro" id="IPR036371">
    <property type="entry name" value="TPK_B1-bd_sf"/>
</dbReference>
<gene>
    <name evidence="6" type="ORF">KQP761_LOCUS17437</name>
    <name evidence="10" type="ORF">OVN521_LOCUS28383</name>
    <name evidence="9" type="ORF">UXM345_LOCUS28601</name>
    <name evidence="7" type="ORF">WKI299_LOCUS4169</name>
    <name evidence="8" type="ORF">XDN619_LOCUS5097</name>
</gene>
<dbReference type="EMBL" id="CAJNOW010008844">
    <property type="protein sequence ID" value="CAF1548160.1"/>
    <property type="molecule type" value="Genomic_DNA"/>
</dbReference>
<evidence type="ECO:0000313" key="6">
    <source>
        <dbReference type="EMBL" id="CAF1548160.1"/>
    </source>
</evidence>
<evidence type="ECO:0000313" key="10">
    <source>
        <dbReference type="EMBL" id="CAF4238578.1"/>
    </source>
</evidence>
<feature type="domain" description="Thiamin pyrophosphokinase thiamin-binding" evidence="5">
    <location>
        <begin position="191"/>
        <end position="262"/>
    </location>
</feature>
<evidence type="ECO:0000313" key="9">
    <source>
        <dbReference type="EMBL" id="CAF4211864.1"/>
    </source>
</evidence>
<dbReference type="Gene3D" id="3.40.50.10240">
    <property type="entry name" value="Thiamin pyrophosphokinase, catalytic domain"/>
    <property type="match status" value="1"/>
</dbReference>
<evidence type="ECO:0000313" key="7">
    <source>
        <dbReference type="EMBL" id="CAF1988881.1"/>
    </source>
</evidence>
<proteinExistence type="predicted"/>
<dbReference type="EMBL" id="CAJNRG010001269">
    <property type="protein sequence ID" value="CAF2031421.1"/>
    <property type="molecule type" value="Genomic_DNA"/>
</dbReference>
<evidence type="ECO:0000313" key="12">
    <source>
        <dbReference type="Proteomes" id="UP000663866"/>
    </source>
</evidence>
<keyword evidence="12" id="KW-1185">Reference proteome</keyword>
<dbReference type="InterPro" id="IPR007371">
    <property type="entry name" value="TPK_catalytic"/>
</dbReference>
<dbReference type="Proteomes" id="UP000663887">
    <property type="component" value="Unassembled WGS sequence"/>
</dbReference>
<dbReference type="InterPro" id="IPR036759">
    <property type="entry name" value="TPK_catalytic_sf"/>
</dbReference>
<dbReference type="GO" id="GO:0009229">
    <property type="term" value="P:thiamine diphosphate biosynthetic process"/>
    <property type="evidence" value="ECO:0007669"/>
    <property type="project" value="InterPro"/>
</dbReference>
<evidence type="ECO:0000256" key="4">
    <source>
        <dbReference type="ARBA" id="ARBA00022840"/>
    </source>
</evidence>
<dbReference type="SMART" id="SM00983">
    <property type="entry name" value="TPK_B1_binding"/>
    <property type="match status" value="1"/>
</dbReference>
<dbReference type="GO" id="GO:0005524">
    <property type="term" value="F:ATP binding"/>
    <property type="evidence" value="ECO:0007669"/>
    <property type="project" value="UniProtKB-KW"/>
</dbReference>
<evidence type="ECO:0000259" key="5">
    <source>
        <dbReference type="SMART" id="SM00983"/>
    </source>
</evidence>
<dbReference type="EMBL" id="CAJNRF010000965">
    <property type="protein sequence ID" value="CAF1988881.1"/>
    <property type="molecule type" value="Genomic_DNA"/>
</dbReference>
<protein>
    <recommendedName>
        <fullName evidence="5">Thiamin pyrophosphokinase thiamin-binding domain-containing protein</fullName>
    </recommendedName>
</protein>
<name>A0A815WPY5_9BILA</name>
<dbReference type="EMBL" id="CAJOBG010008235">
    <property type="protein sequence ID" value="CAF4238578.1"/>
    <property type="molecule type" value="Genomic_DNA"/>
</dbReference>
<evidence type="ECO:0000313" key="11">
    <source>
        <dbReference type="Proteomes" id="UP000663834"/>
    </source>
</evidence>
<dbReference type="SUPFAM" id="SSF63999">
    <property type="entry name" value="Thiamin pyrophosphokinase, catalytic domain"/>
    <property type="match status" value="1"/>
</dbReference>
<dbReference type="Proteomes" id="UP000663834">
    <property type="component" value="Unassembled WGS sequence"/>
</dbReference>
<comment type="caution">
    <text evidence="6">The sequence shown here is derived from an EMBL/GenBank/DDBJ whole genome shotgun (WGS) entry which is preliminary data.</text>
</comment>
<dbReference type="OrthoDB" id="25149at2759"/>
<dbReference type="PANTHER" id="PTHR13622">
    <property type="entry name" value="THIAMIN PYROPHOSPHOKINASE"/>
    <property type="match status" value="1"/>
</dbReference>
<dbReference type="Proteomes" id="UP000663842">
    <property type="component" value="Unassembled WGS sequence"/>
</dbReference>
<dbReference type="AlphaFoldDB" id="A0A815WPY5"/>
<dbReference type="CDD" id="cd07995">
    <property type="entry name" value="TPK"/>
    <property type="match status" value="1"/>
</dbReference>
<dbReference type="Pfam" id="PF04265">
    <property type="entry name" value="TPK_B1_binding"/>
    <property type="match status" value="1"/>
</dbReference>
<evidence type="ECO:0000256" key="3">
    <source>
        <dbReference type="ARBA" id="ARBA00022777"/>
    </source>
</evidence>
<sequence length="271" mass="31427">MFLAMFYLKNWFNSEKPLFDHYPLSILKENDMYFPSFYGIIILNHSKSSINKWLTEPVWSRARICACADGGSNELREFTLEREEERLGRFTPDFISGDFDSISSDTKQFYEQEFNVPLVVAGDQDASDFTKCLQELQKRTNHESLKHVYVFCTFGGRFDQAMSIVNTLYLYPDLHIFLISDRDITFLLKPGLNRIHQIRSPMCGKYCSLIPFNGPLKVVTSGLQWNLNEQMELNFSTLISTSNAYSETEDDFVTISTHQSLIWSMTLSKED</sequence>
<dbReference type="InterPro" id="IPR006282">
    <property type="entry name" value="Thi_PPkinase"/>
</dbReference>
<dbReference type="GO" id="GO:0030975">
    <property type="term" value="F:thiamine binding"/>
    <property type="evidence" value="ECO:0007669"/>
    <property type="project" value="InterPro"/>
</dbReference>
<dbReference type="Proteomes" id="UP000663856">
    <property type="component" value="Unassembled WGS sequence"/>
</dbReference>
<dbReference type="Pfam" id="PF04263">
    <property type="entry name" value="TPK_catalytic"/>
    <property type="match status" value="1"/>
</dbReference>
<dbReference type="GO" id="GO:0006772">
    <property type="term" value="P:thiamine metabolic process"/>
    <property type="evidence" value="ECO:0007669"/>
    <property type="project" value="InterPro"/>
</dbReference>
<keyword evidence="1" id="KW-0808">Transferase</keyword>
<dbReference type="FunFam" id="2.60.120.320:FF:000001">
    <property type="entry name" value="Thiamine pyrophosphokinase"/>
    <property type="match status" value="1"/>
</dbReference>
<evidence type="ECO:0000256" key="2">
    <source>
        <dbReference type="ARBA" id="ARBA00022741"/>
    </source>
</evidence>
<dbReference type="SUPFAM" id="SSF63862">
    <property type="entry name" value="Thiamin pyrophosphokinase, substrate-binding domain"/>
    <property type="match status" value="1"/>
</dbReference>
<accession>A0A815WPY5</accession>
<keyword evidence="4" id="KW-0067">ATP-binding</keyword>
<organism evidence="6 11">
    <name type="scientific">Rotaria magnacalcarata</name>
    <dbReference type="NCBI Taxonomy" id="392030"/>
    <lineage>
        <taxon>Eukaryota</taxon>
        <taxon>Metazoa</taxon>
        <taxon>Spiralia</taxon>
        <taxon>Gnathifera</taxon>
        <taxon>Rotifera</taxon>
        <taxon>Eurotatoria</taxon>
        <taxon>Bdelloidea</taxon>
        <taxon>Philodinida</taxon>
        <taxon>Philodinidae</taxon>
        <taxon>Rotaria</taxon>
    </lineage>
</organism>
<keyword evidence="2" id="KW-0547">Nucleotide-binding</keyword>
<dbReference type="PANTHER" id="PTHR13622:SF8">
    <property type="entry name" value="THIAMIN PYROPHOSPHOKINASE 1"/>
    <property type="match status" value="1"/>
</dbReference>
<keyword evidence="3" id="KW-0418">Kinase</keyword>
<dbReference type="GO" id="GO:0016301">
    <property type="term" value="F:kinase activity"/>
    <property type="evidence" value="ECO:0007669"/>
    <property type="project" value="UniProtKB-KW"/>
</dbReference>
<reference evidence="6" key="1">
    <citation type="submission" date="2021-02" db="EMBL/GenBank/DDBJ databases">
        <authorList>
            <person name="Nowell W R."/>
        </authorList>
    </citation>
    <scope>NUCLEOTIDE SEQUENCE</scope>
</reference>
<dbReference type="NCBIfam" id="TIGR01378">
    <property type="entry name" value="thi_PPkinase"/>
    <property type="match status" value="1"/>
</dbReference>
<evidence type="ECO:0000313" key="8">
    <source>
        <dbReference type="EMBL" id="CAF2031421.1"/>
    </source>
</evidence>
<dbReference type="Gene3D" id="2.60.120.320">
    <property type="entry name" value="Thiamin pyrophosphokinase, thiamin-binding domain"/>
    <property type="match status" value="1"/>
</dbReference>
<evidence type="ECO:0000256" key="1">
    <source>
        <dbReference type="ARBA" id="ARBA00022679"/>
    </source>
</evidence>
<dbReference type="GO" id="GO:0004788">
    <property type="term" value="F:thiamine diphosphokinase activity"/>
    <property type="evidence" value="ECO:0007669"/>
    <property type="project" value="InterPro"/>
</dbReference>
<dbReference type="InterPro" id="IPR007373">
    <property type="entry name" value="Thiamin_PyroPKinase_B1-bd"/>
</dbReference>
<dbReference type="Proteomes" id="UP000663866">
    <property type="component" value="Unassembled WGS sequence"/>
</dbReference>
<dbReference type="EMBL" id="CAJOBF010006647">
    <property type="protein sequence ID" value="CAF4211864.1"/>
    <property type="molecule type" value="Genomic_DNA"/>
</dbReference>